<feature type="region of interest" description="Disordered" evidence="1">
    <location>
        <begin position="84"/>
        <end position="124"/>
    </location>
</feature>
<dbReference type="Gene3D" id="1.10.530.10">
    <property type="match status" value="1"/>
</dbReference>
<feature type="compositionally biased region" description="Basic residues" evidence="1">
    <location>
        <begin position="114"/>
        <end position="124"/>
    </location>
</feature>
<accession>A0A240UCB5</accession>
<dbReference type="EMBL" id="CP021366">
    <property type="protein sequence ID" value="ART59128.1"/>
    <property type="molecule type" value="Genomic_DNA"/>
</dbReference>
<evidence type="ECO:0000256" key="1">
    <source>
        <dbReference type="SAM" id="MobiDB-lite"/>
    </source>
</evidence>
<dbReference type="Proteomes" id="UP000194440">
    <property type="component" value="Chromosome"/>
</dbReference>
<sequence length="124" mass="13215">MKQLLGRNNHAAYAEASGGNAVKCPELLTKPTHAADSAGGFGHATACNTFADDGDVRGLTRRITGGDGLRKRAALTEKASKELLEADAGRRRGWGAGSKPHPRAIHDRSYSTTRGRRGRPQPRV</sequence>
<evidence type="ECO:0000313" key="3">
    <source>
        <dbReference type="Proteomes" id="UP000194440"/>
    </source>
</evidence>
<gene>
    <name evidence="2" type="ORF">CBP36_09940</name>
</gene>
<organism evidence="2 3">
    <name type="scientific">Acidovorax carolinensis</name>
    <dbReference type="NCBI Taxonomy" id="553814"/>
    <lineage>
        <taxon>Bacteria</taxon>
        <taxon>Pseudomonadati</taxon>
        <taxon>Pseudomonadota</taxon>
        <taxon>Betaproteobacteria</taxon>
        <taxon>Burkholderiales</taxon>
        <taxon>Comamonadaceae</taxon>
        <taxon>Acidovorax</taxon>
    </lineage>
</organism>
<dbReference type="KEGG" id="acip:CBP36_09940"/>
<dbReference type="SUPFAM" id="SSF53955">
    <property type="entry name" value="Lysozyme-like"/>
    <property type="match status" value="1"/>
</dbReference>
<evidence type="ECO:0000313" key="2">
    <source>
        <dbReference type="EMBL" id="ART59128.1"/>
    </source>
</evidence>
<keyword evidence="3" id="KW-1185">Reference proteome</keyword>
<proteinExistence type="predicted"/>
<protein>
    <submittedName>
        <fullName evidence="2">Uncharacterized protein</fullName>
    </submittedName>
</protein>
<dbReference type="KEGG" id="acis:CBP35_08985"/>
<dbReference type="AlphaFoldDB" id="A0A240UCB5"/>
<name>A0A240UCB5_9BURK</name>
<dbReference type="InterPro" id="IPR023346">
    <property type="entry name" value="Lysozyme-like_dom_sf"/>
</dbReference>
<reference evidence="2" key="1">
    <citation type="submission" date="2017-05" db="EMBL/GenBank/DDBJ databases">
        <title>Polyphasic characterization of four soil-derived phenanthrene-degrading Acidovorax strains and proposal of Acidovorax phenanthrenivorans sp. nov.</title>
        <authorList>
            <person name="Singleton D."/>
            <person name="Lee J."/>
            <person name="Dickey A.N."/>
            <person name="Stroud A."/>
            <person name="Scholl E.H."/>
            <person name="Wright F.A."/>
            <person name="Aitken M.D."/>
        </authorList>
    </citation>
    <scope>NUCLEOTIDE SEQUENCE</scope>
    <source>
        <strain evidence="2">P4</strain>
    </source>
</reference>